<name>A0ABV7XIL5_9GAMM</name>
<evidence type="ECO:0000256" key="1">
    <source>
        <dbReference type="SAM" id="Phobius"/>
    </source>
</evidence>
<dbReference type="EMBL" id="JBHRYA010000006">
    <property type="protein sequence ID" value="MFC3715966.1"/>
    <property type="molecule type" value="Genomic_DNA"/>
</dbReference>
<sequence length="194" mass="20351">MLRYTKAMAEQTCHSFGSTTQVGLTQALCGKGSEMADQSPEKQKQLAVKIAASANAEEKQAIRIWIERLLALKATNLPAAQKAKQAISLTANSKVVLPTVKIIARETKRLAWDERGLKGRLGLGGAAVGVALFGGQGAGIAALGTAIGVPLWVVFGAGAAFAGVLYEEITGKRPSTKTTYTVIDAERKDPEDAA</sequence>
<keyword evidence="1" id="KW-1133">Transmembrane helix</keyword>
<comment type="caution">
    <text evidence="2">The sequence shown here is derived from an EMBL/GenBank/DDBJ whole genome shotgun (WGS) entry which is preliminary data.</text>
</comment>
<reference evidence="3" key="1">
    <citation type="journal article" date="2019" name="Int. J. Syst. Evol. Microbiol.">
        <title>The Global Catalogue of Microorganisms (GCM) 10K type strain sequencing project: providing services to taxonomists for standard genome sequencing and annotation.</title>
        <authorList>
            <consortium name="The Broad Institute Genomics Platform"/>
            <consortium name="The Broad Institute Genome Sequencing Center for Infectious Disease"/>
            <person name="Wu L."/>
            <person name="Ma J."/>
        </authorList>
    </citation>
    <scope>NUCLEOTIDE SEQUENCE [LARGE SCALE GENOMIC DNA]</scope>
    <source>
        <strain evidence="3">KCTC 42441</strain>
    </source>
</reference>
<accession>A0ABV7XIL5</accession>
<keyword evidence="3" id="KW-1185">Reference proteome</keyword>
<evidence type="ECO:0000313" key="2">
    <source>
        <dbReference type="EMBL" id="MFC3715966.1"/>
    </source>
</evidence>
<feature type="transmembrane region" description="Helical" evidence="1">
    <location>
        <begin position="121"/>
        <end position="143"/>
    </location>
</feature>
<keyword evidence="1" id="KW-0472">Membrane</keyword>
<dbReference type="Proteomes" id="UP001595705">
    <property type="component" value="Unassembled WGS sequence"/>
</dbReference>
<protein>
    <submittedName>
        <fullName evidence="2">Uncharacterized protein</fullName>
    </submittedName>
</protein>
<evidence type="ECO:0000313" key="3">
    <source>
        <dbReference type="Proteomes" id="UP001595705"/>
    </source>
</evidence>
<keyword evidence="1" id="KW-0812">Transmembrane</keyword>
<feature type="transmembrane region" description="Helical" evidence="1">
    <location>
        <begin position="149"/>
        <end position="166"/>
    </location>
</feature>
<organism evidence="2 3">
    <name type="scientific">Luteimonas soli</name>
    <dbReference type="NCBI Taxonomy" id="1648966"/>
    <lineage>
        <taxon>Bacteria</taxon>
        <taxon>Pseudomonadati</taxon>
        <taxon>Pseudomonadota</taxon>
        <taxon>Gammaproteobacteria</taxon>
        <taxon>Lysobacterales</taxon>
        <taxon>Lysobacteraceae</taxon>
        <taxon>Luteimonas</taxon>
    </lineage>
</organism>
<gene>
    <name evidence="2" type="ORF">ACFONC_07375</name>
</gene>
<proteinExistence type="predicted"/>